<evidence type="ECO:0000256" key="2">
    <source>
        <dbReference type="ARBA" id="ARBA00012438"/>
    </source>
</evidence>
<keyword evidence="5" id="KW-0547">Nucleotide-binding</keyword>
<protein>
    <recommendedName>
        <fullName evidence="2">histidine kinase</fullName>
        <ecNumber evidence="2">2.7.13.3</ecNumber>
    </recommendedName>
</protein>
<evidence type="ECO:0000256" key="1">
    <source>
        <dbReference type="ARBA" id="ARBA00000085"/>
    </source>
</evidence>
<feature type="domain" description="Histidine kinase" evidence="11">
    <location>
        <begin position="173"/>
        <end position="396"/>
    </location>
</feature>
<dbReference type="Pfam" id="PF00989">
    <property type="entry name" value="PAS"/>
    <property type="match status" value="1"/>
</dbReference>
<dbReference type="InterPro" id="IPR003661">
    <property type="entry name" value="HisK_dim/P_dom"/>
</dbReference>
<dbReference type="SMART" id="SM00387">
    <property type="entry name" value="HATPase_c"/>
    <property type="match status" value="1"/>
</dbReference>
<evidence type="ECO:0000313" key="16">
    <source>
        <dbReference type="Proteomes" id="UP000694001"/>
    </source>
</evidence>
<dbReference type="EC" id="2.7.13.3" evidence="2"/>
<dbReference type="GO" id="GO:0006355">
    <property type="term" value="P:regulation of DNA-templated transcription"/>
    <property type="evidence" value="ECO:0007669"/>
    <property type="project" value="InterPro"/>
</dbReference>
<feature type="domain" description="Response regulatory" evidence="12">
    <location>
        <begin position="441"/>
        <end position="556"/>
    </location>
</feature>
<accession>A0A975U2Z4</accession>
<dbReference type="PROSITE" id="PS50113">
    <property type="entry name" value="PAC"/>
    <property type="match status" value="1"/>
</dbReference>
<evidence type="ECO:0000259" key="13">
    <source>
        <dbReference type="PROSITE" id="PS50112"/>
    </source>
</evidence>
<feature type="compositionally biased region" description="Pro residues" evidence="10">
    <location>
        <begin position="401"/>
        <end position="415"/>
    </location>
</feature>
<dbReference type="RefSeq" id="WP_218286456.1">
    <property type="nucleotide sequence ID" value="NZ_CP076448.1"/>
</dbReference>
<sequence length="557" mass="59037">MAPAETTTPGQGRVGSARLAALVAGDGAAWRRLFEEAALGIAIVDWEGRIVAANAAVASIAGVPAAGVVPGLPLADLVHPEDRHLLEAEFARLSVMRSGRTGLELRLGRAKERPDEDPAGTTVAMVSISPLVEDDGQIGGAVVRLIDITRHRALEMQLAQTQKMQAVGQLAGGIAHDFNNLLTAIIAAADMGLERPELDEATRADLIHVRRSAERGAALVRQLLAFGRKQTLQPRVIALNAAIEDVASLLRRLLGQRIVISLDLDRPGCLVRVDPVQFDQVIVNLALNARDAMPEGGRLGIRTGAVTLHRPLVRGQEVIPPGRYAMVEVADTGCGIPPEHIPRLFEPFFTTKRDQGGTGLGLAMVYGIVRQTDGFVAVESTRGEGTTFRIYLPRHEGAIGPDPPPEQHAPRPQPTAVPTQPTPAESEPADVSPETLPTRGTVLLVEDEESVRRLTARGLARAGWRVLTADSAEAALALLADEQEPPAALVSDVSMPGMDGAALVRAVRASLPSLPVILVSGYAETEAIADLPGAPVQFLPKPFSLKELAARLDTLVA</sequence>
<dbReference type="AlphaFoldDB" id="A0A975U2Z4"/>
<dbReference type="KEGG" id="elio:KO353_03965"/>
<dbReference type="PANTHER" id="PTHR43065">
    <property type="entry name" value="SENSOR HISTIDINE KINASE"/>
    <property type="match status" value="1"/>
</dbReference>
<dbReference type="InterPro" id="IPR005467">
    <property type="entry name" value="His_kinase_dom"/>
</dbReference>
<dbReference type="PANTHER" id="PTHR43065:SF42">
    <property type="entry name" value="TWO-COMPONENT SENSOR PPRA"/>
    <property type="match status" value="1"/>
</dbReference>
<evidence type="ECO:0000256" key="9">
    <source>
        <dbReference type="PROSITE-ProRule" id="PRU00169"/>
    </source>
</evidence>
<feature type="modified residue" description="4-aspartylphosphate" evidence="9">
    <location>
        <position position="492"/>
    </location>
</feature>
<dbReference type="Proteomes" id="UP000694001">
    <property type="component" value="Chromosome"/>
</dbReference>
<reference evidence="15" key="1">
    <citation type="submission" date="2021-06" db="EMBL/GenBank/DDBJ databases">
        <title>Elioraea tepida, sp. nov., a moderately thermophilic aerobic anoxygenic phototrophic bacterium isolated from an alkaline siliceous hot spring mat community in Yellowstone National Park, WY, USA.</title>
        <authorList>
            <person name="Saini M.K."/>
            <person name="Yoshida S."/>
            <person name="Sebastian A."/>
            <person name="Hirose S."/>
            <person name="Hara E."/>
            <person name="Tamaki H."/>
            <person name="Soulier N.T."/>
            <person name="Albert I."/>
            <person name="Hanada S."/>
            <person name="Bryant D.A."/>
            <person name="Tank M."/>
        </authorList>
    </citation>
    <scope>NUCLEOTIDE SEQUENCE</scope>
    <source>
        <strain evidence="15">MS-P2</strain>
    </source>
</reference>
<name>A0A975U2Z4_9PROT</name>
<evidence type="ECO:0000256" key="5">
    <source>
        <dbReference type="ARBA" id="ARBA00022741"/>
    </source>
</evidence>
<dbReference type="InterPro" id="IPR000700">
    <property type="entry name" value="PAS-assoc_C"/>
</dbReference>
<feature type="region of interest" description="Disordered" evidence="10">
    <location>
        <begin position="394"/>
        <end position="437"/>
    </location>
</feature>
<dbReference type="PROSITE" id="PS50112">
    <property type="entry name" value="PAS"/>
    <property type="match status" value="1"/>
</dbReference>
<evidence type="ECO:0000256" key="10">
    <source>
        <dbReference type="SAM" id="MobiDB-lite"/>
    </source>
</evidence>
<dbReference type="NCBIfam" id="TIGR00229">
    <property type="entry name" value="sensory_box"/>
    <property type="match status" value="1"/>
</dbReference>
<proteinExistence type="predicted"/>
<evidence type="ECO:0000259" key="11">
    <source>
        <dbReference type="PROSITE" id="PS50109"/>
    </source>
</evidence>
<dbReference type="SMART" id="SM00388">
    <property type="entry name" value="HisKA"/>
    <property type="match status" value="1"/>
</dbReference>
<evidence type="ECO:0000256" key="4">
    <source>
        <dbReference type="ARBA" id="ARBA00022679"/>
    </source>
</evidence>
<comment type="catalytic activity">
    <reaction evidence="1">
        <text>ATP + protein L-histidine = ADP + protein N-phospho-L-histidine.</text>
        <dbReference type="EC" id="2.7.13.3"/>
    </reaction>
</comment>
<dbReference type="Pfam" id="PF00512">
    <property type="entry name" value="HisKA"/>
    <property type="match status" value="1"/>
</dbReference>
<dbReference type="InterPro" id="IPR001789">
    <property type="entry name" value="Sig_transdc_resp-reg_receiver"/>
</dbReference>
<dbReference type="CDD" id="cd00082">
    <property type="entry name" value="HisKA"/>
    <property type="match status" value="1"/>
</dbReference>
<dbReference type="PROSITE" id="PS50109">
    <property type="entry name" value="HIS_KIN"/>
    <property type="match status" value="1"/>
</dbReference>
<keyword evidence="16" id="KW-1185">Reference proteome</keyword>
<dbReference type="InterPro" id="IPR013767">
    <property type="entry name" value="PAS_fold"/>
</dbReference>
<feature type="domain" description="PAS" evidence="13">
    <location>
        <begin position="26"/>
        <end position="98"/>
    </location>
</feature>
<dbReference type="PROSITE" id="PS50110">
    <property type="entry name" value="RESPONSE_REGULATORY"/>
    <property type="match status" value="1"/>
</dbReference>
<keyword evidence="6" id="KW-0418">Kinase</keyword>
<evidence type="ECO:0000259" key="14">
    <source>
        <dbReference type="PROSITE" id="PS50113"/>
    </source>
</evidence>
<evidence type="ECO:0000256" key="7">
    <source>
        <dbReference type="ARBA" id="ARBA00022840"/>
    </source>
</evidence>
<keyword evidence="4" id="KW-0808">Transferase</keyword>
<gene>
    <name evidence="15" type="ORF">KO353_03965</name>
</gene>
<dbReference type="InterPro" id="IPR000014">
    <property type="entry name" value="PAS"/>
</dbReference>
<dbReference type="EMBL" id="CP076448">
    <property type="protein sequence ID" value="QXM25400.1"/>
    <property type="molecule type" value="Genomic_DNA"/>
</dbReference>
<keyword evidence="3 9" id="KW-0597">Phosphoprotein</keyword>
<evidence type="ECO:0000259" key="12">
    <source>
        <dbReference type="PROSITE" id="PS50110"/>
    </source>
</evidence>
<evidence type="ECO:0000256" key="6">
    <source>
        <dbReference type="ARBA" id="ARBA00022777"/>
    </source>
</evidence>
<evidence type="ECO:0000256" key="3">
    <source>
        <dbReference type="ARBA" id="ARBA00022553"/>
    </source>
</evidence>
<dbReference type="GO" id="GO:0005524">
    <property type="term" value="F:ATP binding"/>
    <property type="evidence" value="ECO:0007669"/>
    <property type="project" value="UniProtKB-KW"/>
</dbReference>
<dbReference type="Pfam" id="PF00072">
    <property type="entry name" value="Response_reg"/>
    <property type="match status" value="1"/>
</dbReference>
<dbReference type="GO" id="GO:0000155">
    <property type="term" value="F:phosphorelay sensor kinase activity"/>
    <property type="evidence" value="ECO:0007669"/>
    <property type="project" value="InterPro"/>
</dbReference>
<keyword evidence="8" id="KW-0902">Two-component regulatory system</keyword>
<feature type="domain" description="PAC" evidence="14">
    <location>
        <begin position="101"/>
        <end position="160"/>
    </location>
</feature>
<dbReference type="Pfam" id="PF02518">
    <property type="entry name" value="HATPase_c"/>
    <property type="match status" value="1"/>
</dbReference>
<dbReference type="InterPro" id="IPR003594">
    <property type="entry name" value="HATPase_dom"/>
</dbReference>
<evidence type="ECO:0000256" key="8">
    <source>
        <dbReference type="ARBA" id="ARBA00023012"/>
    </source>
</evidence>
<dbReference type="SMART" id="SM00448">
    <property type="entry name" value="REC"/>
    <property type="match status" value="1"/>
</dbReference>
<dbReference type="SMART" id="SM00091">
    <property type="entry name" value="PAS"/>
    <property type="match status" value="1"/>
</dbReference>
<keyword evidence="7" id="KW-0067">ATP-binding</keyword>
<evidence type="ECO:0000313" key="15">
    <source>
        <dbReference type="EMBL" id="QXM25400.1"/>
    </source>
</evidence>
<organism evidence="15 16">
    <name type="scientific">Elioraea tepida</name>
    <dbReference type="NCBI Taxonomy" id="2843330"/>
    <lineage>
        <taxon>Bacteria</taxon>
        <taxon>Pseudomonadati</taxon>
        <taxon>Pseudomonadota</taxon>
        <taxon>Alphaproteobacteria</taxon>
        <taxon>Acetobacterales</taxon>
        <taxon>Elioraeaceae</taxon>
        <taxon>Elioraea</taxon>
    </lineage>
</organism>